<reference evidence="2" key="1">
    <citation type="submission" date="2021-01" db="EMBL/GenBank/DDBJ databases">
        <authorList>
            <person name="Li R."/>
            <person name="Bekaert M."/>
        </authorList>
    </citation>
    <scope>NUCLEOTIDE SEQUENCE</scope>
    <source>
        <strain evidence="2">Farmed</strain>
    </source>
</reference>
<dbReference type="AlphaFoldDB" id="A0A812DN51"/>
<dbReference type="Proteomes" id="UP000597762">
    <property type="component" value="Unassembled WGS sequence"/>
</dbReference>
<dbReference type="EMBL" id="CAHIKZ030004087">
    <property type="protein sequence ID" value="CAE1306971.1"/>
    <property type="molecule type" value="Genomic_DNA"/>
</dbReference>
<comment type="caution">
    <text evidence="2">The sequence shown here is derived from an EMBL/GenBank/DDBJ whole genome shotgun (WGS) entry which is preliminary data.</text>
</comment>
<keyword evidence="3" id="KW-1185">Reference proteome</keyword>
<accession>A0A812DN51</accession>
<organism evidence="2 3">
    <name type="scientific">Acanthosepion pharaonis</name>
    <name type="common">Pharaoh cuttlefish</name>
    <name type="synonym">Sepia pharaonis</name>
    <dbReference type="NCBI Taxonomy" id="158019"/>
    <lineage>
        <taxon>Eukaryota</taxon>
        <taxon>Metazoa</taxon>
        <taxon>Spiralia</taxon>
        <taxon>Lophotrochozoa</taxon>
        <taxon>Mollusca</taxon>
        <taxon>Cephalopoda</taxon>
        <taxon>Coleoidea</taxon>
        <taxon>Decapodiformes</taxon>
        <taxon>Sepiida</taxon>
        <taxon>Sepiina</taxon>
        <taxon>Sepiidae</taxon>
        <taxon>Acanthosepion</taxon>
    </lineage>
</organism>
<evidence type="ECO:0000313" key="3">
    <source>
        <dbReference type="Proteomes" id="UP000597762"/>
    </source>
</evidence>
<feature type="region of interest" description="Disordered" evidence="1">
    <location>
        <begin position="122"/>
        <end position="153"/>
    </location>
</feature>
<sequence>MVDVDRVEVLKGPQGPLLRHGSTGRRLSRDDHCARFGPIAGRSVSVSPASRVTVSARRSRASSTYPCAGSGRLAVGGLRRCRAAGSTTLEVARTSTERSCAAPERRFALSQARGGLFDLIGAGPEHPRARQPICGSRQGRADTRRPDAGATVE</sequence>
<name>A0A812DN51_ACAPH</name>
<proteinExistence type="predicted"/>
<evidence type="ECO:0000256" key="1">
    <source>
        <dbReference type="SAM" id="MobiDB-lite"/>
    </source>
</evidence>
<protein>
    <submittedName>
        <fullName evidence="2">TC.FEV.OM</fullName>
    </submittedName>
</protein>
<gene>
    <name evidence="2" type="ORF">SPHA_59083</name>
</gene>
<evidence type="ECO:0000313" key="2">
    <source>
        <dbReference type="EMBL" id="CAE1306971.1"/>
    </source>
</evidence>